<proteinExistence type="predicted"/>
<evidence type="ECO:0000313" key="3">
    <source>
        <dbReference type="EMBL" id="UZK55661.1"/>
    </source>
</evidence>
<evidence type="ECO:0000256" key="1">
    <source>
        <dbReference type="SAM" id="MobiDB-lite"/>
    </source>
</evidence>
<keyword evidence="2" id="KW-0812">Transmembrane</keyword>
<accession>A0ABY6PU40</accession>
<keyword evidence="2" id="KW-0472">Membrane</keyword>
<dbReference type="Proteomes" id="UP001164963">
    <property type="component" value="Chromosome"/>
</dbReference>
<feature type="transmembrane region" description="Helical" evidence="2">
    <location>
        <begin position="34"/>
        <end position="55"/>
    </location>
</feature>
<keyword evidence="2" id="KW-1133">Transmembrane helix</keyword>
<sequence length="94" mass="9986">MTTTARPTAARPTTTSATSPAQPAALPSVHTRALLTWIAVFAALTVVQLLVGPYVKGFPMLLRTLVITGIVVPAVVYALVPNLLKVRAAVLRRR</sequence>
<evidence type="ECO:0000313" key="4">
    <source>
        <dbReference type="Proteomes" id="UP001164963"/>
    </source>
</evidence>
<evidence type="ECO:0000256" key="2">
    <source>
        <dbReference type="SAM" id="Phobius"/>
    </source>
</evidence>
<organism evidence="3 4">
    <name type="scientific">Streptomyces drozdowiczii</name>
    <dbReference type="NCBI Taxonomy" id="202862"/>
    <lineage>
        <taxon>Bacteria</taxon>
        <taxon>Bacillati</taxon>
        <taxon>Actinomycetota</taxon>
        <taxon>Actinomycetes</taxon>
        <taxon>Kitasatosporales</taxon>
        <taxon>Streptomycetaceae</taxon>
        <taxon>Streptomyces</taxon>
    </lineage>
</organism>
<feature type="transmembrane region" description="Helical" evidence="2">
    <location>
        <begin position="61"/>
        <end position="84"/>
    </location>
</feature>
<protein>
    <submittedName>
        <fullName evidence="3">Uncharacterized protein</fullName>
    </submittedName>
</protein>
<name>A0ABY6PU40_9ACTN</name>
<gene>
    <name evidence="3" type="ORF">NEH16_17390</name>
</gene>
<dbReference type="EMBL" id="CP098740">
    <property type="protein sequence ID" value="UZK55661.1"/>
    <property type="molecule type" value="Genomic_DNA"/>
</dbReference>
<feature type="region of interest" description="Disordered" evidence="1">
    <location>
        <begin position="1"/>
        <end position="25"/>
    </location>
</feature>
<dbReference type="RefSeq" id="WP_265543487.1">
    <property type="nucleotide sequence ID" value="NZ_CP098740.1"/>
</dbReference>
<keyword evidence="4" id="KW-1185">Reference proteome</keyword>
<reference evidence="3" key="1">
    <citation type="journal article" date="2022" name="Front. Microbiol.">
        <title>Mirubactin C rescues the lethal effect of cell wall biosynthesis mutations in Bacillus subtilis.</title>
        <authorList>
            <person name="Kepplinger B."/>
            <person name="Wen X."/>
            <person name="Tyler A.R."/>
            <person name="Kim B.Y."/>
            <person name="Brown J."/>
            <person name="Banks P."/>
            <person name="Dashti Y."/>
            <person name="Mackenzie E.S."/>
            <person name="Wills C."/>
            <person name="Kawai Y."/>
            <person name="Waldron K.J."/>
            <person name="Allenby N.E.E."/>
            <person name="Wu L.J."/>
            <person name="Hall M.J."/>
            <person name="Errington J."/>
        </authorList>
    </citation>
    <scope>NUCLEOTIDE SEQUENCE</scope>
    <source>
        <strain evidence="3">MDA8-470</strain>
    </source>
</reference>